<dbReference type="InterPro" id="IPR004364">
    <property type="entry name" value="Aa-tRNA-synt_II"/>
</dbReference>
<gene>
    <name evidence="5" type="ORF">ADUPG1_011600</name>
</gene>
<evidence type="ECO:0000256" key="3">
    <source>
        <dbReference type="ARBA" id="ARBA00022840"/>
    </source>
</evidence>
<dbReference type="Proteomes" id="UP001057375">
    <property type="component" value="Unassembled WGS sequence"/>
</dbReference>
<dbReference type="SUPFAM" id="SSF55681">
    <property type="entry name" value="Class II aaRS and biotin synthetases"/>
    <property type="match status" value="1"/>
</dbReference>
<accession>A0ABQ5JWB3</accession>
<evidence type="ECO:0000256" key="1">
    <source>
        <dbReference type="ARBA" id="ARBA00022598"/>
    </source>
</evidence>
<dbReference type="InterPro" id="IPR045864">
    <property type="entry name" value="aa-tRNA-synth_II/BPL/LPL"/>
</dbReference>
<evidence type="ECO:0000259" key="4">
    <source>
        <dbReference type="PROSITE" id="PS50862"/>
    </source>
</evidence>
<dbReference type="PANTHER" id="PTHR42918:SF9">
    <property type="entry name" value="LYSINE--TRNA LIGASE"/>
    <property type="match status" value="1"/>
</dbReference>
<evidence type="ECO:0000313" key="6">
    <source>
        <dbReference type="Proteomes" id="UP001057375"/>
    </source>
</evidence>
<dbReference type="InterPro" id="IPR006195">
    <property type="entry name" value="aa-tRNA-synth_II"/>
</dbReference>
<protein>
    <submittedName>
        <fullName evidence="5">Lysyl-trna synthetase</fullName>
    </submittedName>
</protein>
<dbReference type="PROSITE" id="PS50862">
    <property type="entry name" value="AA_TRNA_LIGASE_II"/>
    <property type="match status" value="1"/>
</dbReference>
<keyword evidence="6" id="KW-1185">Reference proteome</keyword>
<comment type="caution">
    <text evidence="5">The sequence shown here is derived from an EMBL/GenBank/DDBJ whole genome shotgun (WGS) entry which is preliminary data.</text>
</comment>
<evidence type="ECO:0000256" key="2">
    <source>
        <dbReference type="ARBA" id="ARBA00022741"/>
    </source>
</evidence>
<reference evidence="5" key="1">
    <citation type="submission" date="2022-03" db="EMBL/GenBank/DDBJ databases">
        <title>Draft genome sequence of Aduncisulcus paluster, a free-living microaerophilic Fornicata.</title>
        <authorList>
            <person name="Yuyama I."/>
            <person name="Kume K."/>
            <person name="Tamura T."/>
            <person name="Inagaki Y."/>
            <person name="Hashimoto T."/>
        </authorList>
    </citation>
    <scope>NUCLEOTIDE SEQUENCE</scope>
    <source>
        <strain evidence="5">NY0171</strain>
    </source>
</reference>
<keyword evidence="3" id="KW-0067">ATP-binding</keyword>
<organism evidence="5 6">
    <name type="scientific">Aduncisulcus paluster</name>
    <dbReference type="NCBI Taxonomy" id="2918883"/>
    <lineage>
        <taxon>Eukaryota</taxon>
        <taxon>Metamonada</taxon>
        <taxon>Carpediemonas-like organisms</taxon>
        <taxon>Aduncisulcus</taxon>
    </lineage>
</organism>
<keyword evidence="2" id="KW-0547">Nucleotide-binding</keyword>
<keyword evidence="1" id="KW-0436">Ligase</keyword>
<feature type="non-terminal residue" evidence="5">
    <location>
        <position position="1"/>
    </location>
</feature>
<sequence>IDFMEEIQRVGEFKIPEKIKIGSPAMLKFLKRIIIEKKIDVTPPLTIARILDTLAEKYIEEKHRDPVFIMNHPQIMSPLAKYHRDRPGVTERFELQAGPFELLNAYTELNNPIVQRTNFESQAKDKAAGDDEAQFMDEDFCEALEHGLPPTGGIGIGIDRLCMLICNKSSIRETILFPLLGMKKDVKSKEAEEEAGEEAEEEK</sequence>
<feature type="domain" description="Aminoacyl-transfer RNA synthetases class-II family profile" evidence="4">
    <location>
        <begin position="1"/>
        <end position="178"/>
    </location>
</feature>
<dbReference type="PANTHER" id="PTHR42918">
    <property type="entry name" value="LYSYL-TRNA SYNTHETASE"/>
    <property type="match status" value="1"/>
</dbReference>
<dbReference type="Gene3D" id="3.30.930.10">
    <property type="entry name" value="Bira Bifunctional Protein, Domain 2"/>
    <property type="match status" value="1"/>
</dbReference>
<name>A0ABQ5JWB3_9EUKA</name>
<proteinExistence type="predicted"/>
<dbReference type="EMBL" id="BQXS01012121">
    <property type="protein sequence ID" value="GKT19926.1"/>
    <property type="molecule type" value="Genomic_DNA"/>
</dbReference>
<dbReference type="Pfam" id="PF00152">
    <property type="entry name" value="tRNA-synt_2"/>
    <property type="match status" value="1"/>
</dbReference>
<evidence type="ECO:0000313" key="5">
    <source>
        <dbReference type="EMBL" id="GKT19926.1"/>
    </source>
</evidence>